<evidence type="ECO:0000256" key="3">
    <source>
        <dbReference type="ARBA" id="ARBA00022801"/>
    </source>
</evidence>
<dbReference type="SMART" id="SM01154">
    <property type="entry name" value="DUF1704"/>
    <property type="match status" value="1"/>
</dbReference>
<dbReference type="RefSeq" id="WP_284193030.1">
    <property type="nucleotide sequence ID" value="NZ_BSPW01000067.1"/>
</dbReference>
<evidence type="ECO:0000256" key="1">
    <source>
        <dbReference type="ARBA" id="ARBA00001947"/>
    </source>
</evidence>
<organism evidence="5 6">
    <name type="scientific">Vibrio zhanjiangensis</name>
    <dbReference type="NCBI Taxonomy" id="1046128"/>
    <lineage>
        <taxon>Bacteria</taxon>
        <taxon>Pseudomonadati</taxon>
        <taxon>Pseudomonadota</taxon>
        <taxon>Gammaproteobacteria</taxon>
        <taxon>Vibrionales</taxon>
        <taxon>Vibrionaceae</taxon>
        <taxon>Vibrio</taxon>
    </lineage>
</organism>
<gene>
    <name evidence="5" type="ORF">GCM10007938_29480</name>
</gene>
<dbReference type="Proteomes" id="UP001157138">
    <property type="component" value="Unassembled WGS sequence"/>
</dbReference>
<dbReference type="InterPro" id="IPR012656">
    <property type="entry name" value="CHP02421_QEGLA"/>
</dbReference>
<keyword evidence="4" id="KW-0482">Metalloprotease</keyword>
<keyword evidence="3" id="KW-0378">Hydrolase</keyword>
<accession>A0ABQ6F2L1</accession>
<sequence>MHTSSHNKYTLKEMLSFIQRGEPFAGELIEAGCLVKIDEYLPVVCAAIHAGSRLRNELVHRCVLDESERFFEEDPFTDDMIASQPITLVGLDSRFEYDLNRALTLSTYYKSAWSRIVWKKPLGSRHRSESHRKHNAFYAIYEAIITKLESMHESVVVFDVHSYNYKRQRCDTPVFNIGTSQIDMERWGTVVQRFCSELSKVVLPNITTTVEMDAVFQGRGYLISHTNAHFDRTLVLPTEVKKVFMEEETGTPFPLVLEALQSGLKAAFSQTSAFVQRKFNKKRRISKADMLSSHIEPNLILVDKALYQLACKVETLKYVNPTNLNAEFKRFESSPSRYKPNYRYRQLPINVNDFKQQLYHLPIESISDPDMRHLYADMVQKLNDKMDLLTSVGSESFLYNALRYHGRPEKTDLANAKFLLYAQLLVEDSQESLDSNEAMARLSKSANDLGMKCKVVGSNSIAAKAMVTSFPPTLYVNSKAVFTERELERLAQHELGVHMATNYNARHQPLKIFRLGLPNSTVSQEGLAILAEYKSGYLSHERLNMLAKRVLAVDSMLKEQNFHHTYNYLVDELDVDKDSAFSLTTRVYRGGGFTKDHLYLKGFLHALHIDKHRSIESLFIGKCSFRYHDLLDELMKRGWLKPPLFMPNFSQDSESINPTLDYLIQSLDA</sequence>
<protein>
    <submittedName>
        <fullName evidence="5">N-formylglutamate amidohydrolase</fullName>
    </submittedName>
</protein>
<dbReference type="Pfam" id="PF08014">
    <property type="entry name" value="MATCAP"/>
    <property type="match status" value="1"/>
</dbReference>
<dbReference type="EMBL" id="BSPW01000067">
    <property type="protein sequence ID" value="GLT19166.1"/>
    <property type="molecule type" value="Genomic_DNA"/>
</dbReference>
<keyword evidence="2" id="KW-0645">Protease</keyword>
<dbReference type="PANTHER" id="PTHR31817">
    <property type="match status" value="1"/>
</dbReference>
<dbReference type="InterPro" id="IPR012548">
    <property type="entry name" value="MATCAP"/>
</dbReference>
<dbReference type="Pfam" id="PF05013">
    <property type="entry name" value="FGase"/>
    <property type="match status" value="1"/>
</dbReference>
<evidence type="ECO:0000313" key="5">
    <source>
        <dbReference type="EMBL" id="GLT19166.1"/>
    </source>
</evidence>
<dbReference type="NCBIfam" id="TIGR02421">
    <property type="entry name" value="QEGLA"/>
    <property type="match status" value="1"/>
</dbReference>
<keyword evidence="6" id="KW-1185">Reference proteome</keyword>
<dbReference type="InterPro" id="IPR007709">
    <property type="entry name" value="N-FG_amidohydro"/>
</dbReference>
<reference evidence="6" key="1">
    <citation type="journal article" date="2019" name="Int. J. Syst. Evol. Microbiol.">
        <title>The Global Catalogue of Microorganisms (GCM) 10K type strain sequencing project: providing services to taxonomists for standard genome sequencing and annotation.</title>
        <authorList>
            <consortium name="The Broad Institute Genomics Platform"/>
            <consortium name="The Broad Institute Genome Sequencing Center for Infectious Disease"/>
            <person name="Wu L."/>
            <person name="Ma J."/>
        </authorList>
    </citation>
    <scope>NUCLEOTIDE SEQUENCE [LARGE SCALE GENOMIC DNA]</scope>
    <source>
        <strain evidence="6">NBRC 108723</strain>
    </source>
</reference>
<proteinExistence type="predicted"/>
<comment type="cofactor">
    <cofactor evidence="1">
        <name>Zn(2+)</name>
        <dbReference type="ChEBI" id="CHEBI:29105"/>
    </cofactor>
</comment>
<dbReference type="PANTHER" id="PTHR31817:SF0">
    <property type="entry name" value="CHROMOSOME UNDETERMINED SCAFFOLD_67, WHOLE GENOME SHOTGUN SEQUENCE"/>
    <property type="match status" value="1"/>
</dbReference>
<evidence type="ECO:0000256" key="4">
    <source>
        <dbReference type="ARBA" id="ARBA00023049"/>
    </source>
</evidence>
<evidence type="ECO:0000256" key="2">
    <source>
        <dbReference type="ARBA" id="ARBA00022670"/>
    </source>
</evidence>
<dbReference type="SUPFAM" id="SSF53187">
    <property type="entry name" value="Zn-dependent exopeptidases"/>
    <property type="match status" value="1"/>
</dbReference>
<dbReference type="Gene3D" id="3.40.630.40">
    <property type="entry name" value="Zn-dependent exopeptidases"/>
    <property type="match status" value="1"/>
</dbReference>
<name>A0ABQ6F2L1_9VIBR</name>
<evidence type="ECO:0000313" key="6">
    <source>
        <dbReference type="Proteomes" id="UP001157138"/>
    </source>
</evidence>
<comment type="caution">
    <text evidence="5">The sequence shown here is derived from an EMBL/GenBank/DDBJ whole genome shotgun (WGS) entry which is preliminary data.</text>
</comment>